<evidence type="ECO:0000313" key="2">
    <source>
        <dbReference type="EMBL" id="GJT85397.1"/>
    </source>
</evidence>
<sequence length="68" mass="7767">MMVSKCPKDVISKRNLRYQRVEAYYEHQTRDMSRPLPATPLTTHPPSVPQEALPQLAPLLDLLILSNP</sequence>
<comment type="caution">
    <text evidence="2">The sequence shown here is derived from an EMBL/GenBank/DDBJ whole genome shotgun (WGS) entry which is preliminary data.</text>
</comment>
<gene>
    <name evidence="2" type="ORF">Tco_1067114</name>
</gene>
<reference evidence="2" key="2">
    <citation type="submission" date="2022-01" db="EMBL/GenBank/DDBJ databases">
        <authorList>
            <person name="Yamashiro T."/>
            <person name="Shiraishi A."/>
            <person name="Satake H."/>
            <person name="Nakayama K."/>
        </authorList>
    </citation>
    <scope>NUCLEOTIDE SEQUENCE</scope>
</reference>
<name>A0ABQ5HBZ8_9ASTR</name>
<dbReference type="EMBL" id="BQNB010019446">
    <property type="protein sequence ID" value="GJT85397.1"/>
    <property type="molecule type" value="Genomic_DNA"/>
</dbReference>
<feature type="region of interest" description="Disordered" evidence="1">
    <location>
        <begin position="28"/>
        <end position="50"/>
    </location>
</feature>
<organism evidence="2 3">
    <name type="scientific">Tanacetum coccineum</name>
    <dbReference type="NCBI Taxonomy" id="301880"/>
    <lineage>
        <taxon>Eukaryota</taxon>
        <taxon>Viridiplantae</taxon>
        <taxon>Streptophyta</taxon>
        <taxon>Embryophyta</taxon>
        <taxon>Tracheophyta</taxon>
        <taxon>Spermatophyta</taxon>
        <taxon>Magnoliopsida</taxon>
        <taxon>eudicotyledons</taxon>
        <taxon>Gunneridae</taxon>
        <taxon>Pentapetalae</taxon>
        <taxon>asterids</taxon>
        <taxon>campanulids</taxon>
        <taxon>Asterales</taxon>
        <taxon>Asteraceae</taxon>
        <taxon>Asteroideae</taxon>
        <taxon>Anthemideae</taxon>
        <taxon>Anthemidinae</taxon>
        <taxon>Tanacetum</taxon>
    </lineage>
</organism>
<evidence type="ECO:0000313" key="3">
    <source>
        <dbReference type="Proteomes" id="UP001151760"/>
    </source>
</evidence>
<feature type="compositionally biased region" description="Low complexity" evidence="1">
    <location>
        <begin position="35"/>
        <end position="45"/>
    </location>
</feature>
<keyword evidence="3" id="KW-1185">Reference proteome</keyword>
<accession>A0ABQ5HBZ8</accession>
<protein>
    <submittedName>
        <fullName evidence="2">Uncharacterized protein</fullName>
    </submittedName>
</protein>
<dbReference type="Proteomes" id="UP001151760">
    <property type="component" value="Unassembled WGS sequence"/>
</dbReference>
<proteinExistence type="predicted"/>
<evidence type="ECO:0000256" key="1">
    <source>
        <dbReference type="SAM" id="MobiDB-lite"/>
    </source>
</evidence>
<reference evidence="2" key="1">
    <citation type="journal article" date="2022" name="Int. J. Mol. Sci.">
        <title>Draft Genome of Tanacetum Coccineum: Genomic Comparison of Closely Related Tanacetum-Family Plants.</title>
        <authorList>
            <person name="Yamashiro T."/>
            <person name="Shiraishi A."/>
            <person name="Nakayama K."/>
            <person name="Satake H."/>
        </authorList>
    </citation>
    <scope>NUCLEOTIDE SEQUENCE</scope>
</reference>